<dbReference type="PANTHER" id="PTHR30535:SF34">
    <property type="entry name" value="MOLYBDATE-BINDING PROTEIN MOLA"/>
    <property type="match status" value="1"/>
</dbReference>
<reference evidence="2 3" key="1">
    <citation type="submission" date="2017-04" db="EMBL/GenBank/DDBJ databases">
        <title>Novel microbial lineages endemic to geothermal iron-oxide mats fill important gaps in the evolutionary history of Archaea.</title>
        <authorList>
            <person name="Jay Z.J."/>
            <person name="Beam J.P."/>
            <person name="Dlakic M."/>
            <person name="Rusch D.B."/>
            <person name="Kozubal M.A."/>
            <person name="Inskeep W.P."/>
        </authorList>
    </citation>
    <scope>NUCLEOTIDE SEQUENCE [LARGE SCALE GENOMIC DNA]</scope>
    <source>
        <strain evidence="2">OSP_B</strain>
    </source>
</reference>
<evidence type="ECO:0000259" key="1">
    <source>
        <dbReference type="PROSITE" id="PS50983"/>
    </source>
</evidence>
<gene>
    <name evidence="2" type="ORF">B9P99_04975</name>
</gene>
<sequence length="263" mass="29095">MVGVDYYSYLLLKYLNATSDLPQNVTIVNTYPSPNISGLVALHPSVVIDEIGLIGNYASDLSQAGLTTFYTNADYAQNYTAVESYILTLGKLFDRNKEAQQVVNWMNQKIQSFETSGDTSVAYLLWINPDHTFYTAGSGNFINAIIQLAGGSNVFSNTSGYPVLSPSRLILANPQVIIAQELTNFSYTNYMINTMPGITSVSAYQQNRVYIMSENLPTFLLDEPGPLSVYAIQMIKLMIEGKAPHYVSSEWVESTLNVTLPVF</sequence>
<accession>A0A2R6AV13</accession>
<feature type="domain" description="Fe/B12 periplasmic-binding" evidence="1">
    <location>
        <begin position="1"/>
        <end position="243"/>
    </location>
</feature>
<evidence type="ECO:0000313" key="2">
    <source>
        <dbReference type="EMBL" id="PSN90207.1"/>
    </source>
</evidence>
<organism evidence="2 3">
    <name type="scientific">Candidatus Marsarchaeota G1 archaeon OSP_B</name>
    <dbReference type="NCBI Taxonomy" id="1978153"/>
    <lineage>
        <taxon>Archaea</taxon>
        <taxon>Candidatus Marsarchaeota</taxon>
        <taxon>Candidatus Marsarchaeota group 1</taxon>
    </lineage>
</organism>
<proteinExistence type="predicted"/>
<dbReference type="Gene3D" id="3.40.50.1980">
    <property type="entry name" value="Nitrogenase molybdenum iron protein domain"/>
    <property type="match status" value="2"/>
</dbReference>
<dbReference type="PROSITE" id="PS50983">
    <property type="entry name" value="FE_B12_PBP"/>
    <property type="match status" value="1"/>
</dbReference>
<dbReference type="EMBL" id="NEXA01000185">
    <property type="protein sequence ID" value="PSN90207.1"/>
    <property type="molecule type" value="Genomic_DNA"/>
</dbReference>
<name>A0A2R6AV13_9ARCH</name>
<dbReference type="Proteomes" id="UP000240838">
    <property type="component" value="Unassembled WGS sequence"/>
</dbReference>
<evidence type="ECO:0000313" key="3">
    <source>
        <dbReference type="Proteomes" id="UP000240838"/>
    </source>
</evidence>
<dbReference type="Pfam" id="PF01497">
    <property type="entry name" value="Peripla_BP_2"/>
    <property type="match status" value="1"/>
</dbReference>
<protein>
    <submittedName>
        <fullName evidence="2">ABC transporter substrate-binding protein</fullName>
    </submittedName>
</protein>
<comment type="caution">
    <text evidence="2">The sequence shown here is derived from an EMBL/GenBank/DDBJ whole genome shotgun (WGS) entry which is preliminary data.</text>
</comment>
<dbReference type="AlphaFoldDB" id="A0A2R6AV13"/>
<dbReference type="InterPro" id="IPR050902">
    <property type="entry name" value="ABC_Transporter_SBP"/>
</dbReference>
<dbReference type="SUPFAM" id="SSF53807">
    <property type="entry name" value="Helical backbone' metal receptor"/>
    <property type="match status" value="1"/>
</dbReference>
<dbReference type="PANTHER" id="PTHR30535">
    <property type="entry name" value="VITAMIN B12-BINDING PROTEIN"/>
    <property type="match status" value="1"/>
</dbReference>
<dbReference type="InterPro" id="IPR002491">
    <property type="entry name" value="ABC_transptr_periplasmic_BD"/>
</dbReference>